<dbReference type="EMBL" id="VFIP01000049">
    <property type="protein sequence ID" value="TWR84843.1"/>
    <property type="molecule type" value="Genomic_DNA"/>
</dbReference>
<evidence type="ECO:0000313" key="2">
    <source>
        <dbReference type="Proteomes" id="UP000317901"/>
    </source>
</evidence>
<reference evidence="1 2" key="1">
    <citation type="submission" date="2019-06" db="EMBL/GenBank/DDBJ databases">
        <title>Pseudomonas bimorpha sp. nov. isolated from bovine raw milk and skim milk concentrate.</title>
        <authorList>
            <person name="Hofmann K."/>
            <person name="Huptas C."/>
            <person name="Doll E."/>
            <person name="Scherer S."/>
            <person name="Wenning M."/>
        </authorList>
    </citation>
    <scope>NUCLEOTIDE SEQUENCE [LARGE SCALE GENOMIC DNA]</scope>
    <source>
        <strain evidence="1 2">DSM 108990</strain>
    </source>
</reference>
<evidence type="ECO:0000313" key="1">
    <source>
        <dbReference type="EMBL" id="TWR84843.1"/>
    </source>
</evidence>
<organism evidence="1 2">
    <name type="scientific">Pseudomonas saxonica</name>
    <dbReference type="NCBI Taxonomy" id="2600598"/>
    <lineage>
        <taxon>Bacteria</taxon>
        <taxon>Pseudomonadati</taxon>
        <taxon>Pseudomonadota</taxon>
        <taxon>Gammaproteobacteria</taxon>
        <taxon>Pseudomonadales</taxon>
        <taxon>Pseudomonadaceae</taxon>
        <taxon>Pseudomonas</taxon>
    </lineage>
</organism>
<dbReference type="AlphaFoldDB" id="A0A5C5PT97"/>
<gene>
    <name evidence="1" type="ORF">FJD37_19615</name>
</gene>
<sequence length="384" mass="44310">MANPYGPAFLVLNCHTTGMLRNRVMENNAENCEMIDLTKLNYKKNQHYVSRFYLDQWLVNKRFFVKRKEFDSFKVFDKQTAKEVGTERYFYGIEVDDDVLDTLKYMFGEQSLSSKVLEKHLQDLTLLKLMDDAINKEIGIVNRNEALLENVKSAFKHMTLHHLEDNYERIETAISAEIKKFANSDFDESWYKPTHKTAMFIFVLFGTQLFRTKEKMIELRRLLPKIHIDRNGRKKTLTAEQKDSVLKVMAFFHALEFSASLEKSGCTLTITRNHTDLGYLTSDSPSLMHMNPPPELDLLAYGAIPLSPRVMAHIHFPKVKGNTNVLTVHDVHDVDQILLANKVIISNPHSQLYASKLADFVRSGVDIGDYVEPAEKADRNNQSR</sequence>
<dbReference type="InterPro" id="IPR025332">
    <property type="entry name" value="DUF4238"/>
</dbReference>
<accession>A0A5C5PT97</accession>
<proteinExistence type="predicted"/>
<protein>
    <submittedName>
        <fullName evidence="1">DUF4238 domain-containing protein</fullName>
    </submittedName>
</protein>
<name>A0A5C5PT97_9PSED</name>
<comment type="caution">
    <text evidence="1">The sequence shown here is derived from an EMBL/GenBank/DDBJ whole genome shotgun (WGS) entry which is preliminary data.</text>
</comment>
<dbReference type="Pfam" id="PF14022">
    <property type="entry name" value="DUF4238"/>
    <property type="match status" value="1"/>
</dbReference>
<dbReference type="Proteomes" id="UP000317901">
    <property type="component" value="Unassembled WGS sequence"/>
</dbReference>